<evidence type="ECO:0000313" key="3">
    <source>
        <dbReference type="EMBL" id="QJY49103.1"/>
    </source>
</evidence>
<evidence type="ECO:0000313" key="4">
    <source>
        <dbReference type="Proteomes" id="UP000505377"/>
    </source>
</evidence>
<feature type="signal peptide" evidence="2">
    <location>
        <begin position="1"/>
        <end position="23"/>
    </location>
</feature>
<accession>A0A6M6JPE6</accession>
<keyword evidence="4" id="KW-1185">Reference proteome</keyword>
<evidence type="ECO:0000256" key="2">
    <source>
        <dbReference type="SAM" id="SignalP"/>
    </source>
</evidence>
<dbReference type="Proteomes" id="UP000505377">
    <property type="component" value="Chromosome"/>
</dbReference>
<dbReference type="AlphaFoldDB" id="A0A6M6JPE6"/>
<sequence length="133" mass="13698">MRRGARRWAAGALLLALLTGCGAGSDVRSFLDDTFDEQSESGDTSTYLAAAPVAAAASQITGAVPPAARATDAGTEYLRYDDDIVVVSPASGGSTVRVEDLDGPYRDGTYAYLGQGFTPGSPAATDDDDDDVK</sequence>
<dbReference type="KEGG" id="pbro:HOP40_27845"/>
<dbReference type="PROSITE" id="PS51257">
    <property type="entry name" value="PROKAR_LIPOPROTEIN"/>
    <property type="match status" value="1"/>
</dbReference>
<protein>
    <submittedName>
        <fullName evidence="3">DUF4247 domain-containing protein</fullName>
    </submittedName>
</protein>
<reference evidence="3 4" key="1">
    <citation type="submission" date="2020-05" db="EMBL/GenBank/DDBJ databases">
        <authorList>
            <person name="Mo P."/>
        </authorList>
    </citation>
    <scope>NUCLEOTIDE SEQUENCE [LARGE SCALE GENOMIC DNA]</scope>
    <source>
        <strain evidence="3 4">Gen01</strain>
    </source>
</reference>
<feature type="chain" id="PRO_5038818565" evidence="2">
    <location>
        <begin position="24"/>
        <end position="133"/>
    </location>
</feature>
<dbReference type="RefSeq" id="WP_172164114.1">
    <property type="nucleotide sequence ID" value="NZ_CP053564.1"/>
</dbReference>
<gene>
    <name evidence="3" type="ORF">HOP40_27845</name>
</gene>
<feature type="region of interest" description="Disordered" evidence="1">
    <location>
        <begin position="112"/>
        <end position="133"/>
    </location>
</feature>
<dbReference type="InterPro" id="IPR025341">
    <property type="entry name" value="DUF4247"/>
</dbReference>
<name>A0A6M6JPE6_9PSEU</name>
<dbReference type="EMBL" id="CP053564">
    <property type="protein sequence ID" value="QJY49103.1"/>
    <property type="molecule type" value="Genomic_DNA"/>
</dbReference>
<organism evidence="3 4">
    <name type="scientific">Pseudonocardia broussonetiae</name>
    <dbReference type="NCBI Taxonomy" id="2736640"/>
    <lineage>
        <taxon>Bacteria</taxon>
        <taxon>Bacillati</taxon>
        <taxon>Actinomycetota</taxon>
        <taxon>Actinomycetes</taxon>
        <taxon>Pseudonocardiales</taxon>
        <taxon>Pseudonocardiaceae</taxon>
        <taxon>Pseudonocardia</taxon>
    </lineage>
</organism>
<evidence type="ECO:0000256" key="1">
    <source>
        <dbReference type="SAM" id="MobiDB-lite"/>
    </source>
</evidence>
<dbReference type="Pfam" id="PF14042">
    <property type="entry name" value="DUF4247"/>
    <property type="match status" value="1"/>
</dbReference>
<keyword evidence="2" id="KW-0732">Signal</keyword>
<proteinExistence type="predicted"/>